<reference evidence="1" key="1">
    <citation type="submission" date="2014-05" db="EMBL/GenBank/DDBJ databases">
        <title>The transcriptome of the halophilic microalga Tetraselmis sp. GSL018 isolated from the Great Salt Lake, Utah.</title>
        <authorList>
            <person name="Jinkerson R.E."/>
            <person name="D'Adamo S."/>
            <person name="Posewitz M.C."/>
        </authorList>
    </citation>
    <scope>NUCLEOTIDE SEQUENCE</scope>
    <source>
        <strain evidence="1">GSL018</strain>
    </source>
</reference>
<sequence>MPLAFSEVFRRRNQALGKIRVALHKEAGSFQKTGTNKL</sequence>
<accession>A0A061R9Z7</accession>
<protein>
    <submittedName>
        <fullName evidence="1">Uncharacterized protein</fullName>
    </submittedName>
</protein>
<dbReference type="EMBL" id="GBEZ01019009">
    <property type="protein sequence ID" value="JAC67490.1"/>
    <property type="molecule type" value="Transcribed_RNA"/>
</dbReference>
<name>A0A061R9Z7_9CHLO</name>
<proteinExistence type="predicted"/>
<dbReference type="AlphaFoldDB" id="A0A061R9Z7"/>
<gene>
    <name evidence="1" type="ORF">TSPGSL018_11024</name>
</gene>
<organism evidence="1">
    <name type="scientific">Tetraselmis sp. GSL018</name>
    <dbReference type="NCBI Taxonomy" id="582737"/>
    <lineage>
        <taxon>Eukaryota</taxon>
        <taxon>Viridiplantae</taxon>
        <taxon>Chlorophyta</taxon>
        <taxon>core chlorophytes</taxon>
        <taxon>Chlorodendrophyceae</taxon>
        <taxon>Chlorodendrales</taxon>
        <taxon>Chlorodendraceae</taxon>
        <taxon>Tetraselmis</taxon>
    </lineage>
</organism>
<evidence type="ECO:0000313" key="1">
    <source>
        <dbReference type="EMBL" id="JAC67490.1"/>
    </source>
</evidence>